<reference evidence="1 2" key="1">
    <citation type="submission" date="2014-02" db="EMBL/GenBank/DDBJ databases">
        <title>Single nucleus genome sequencing reveals high similarity among nuclei of an endomycorrhizal fungus.</title>
        <authorList>
            <person name="Lin K."/>
            <person name="Geurts R."/>
            <person name="Zhang Z."/>
            <person name="Limpens E."/>
            <person name="Saunders D.G."/>
            <person name="Mu D."/>
            <person name="Pang E."/>
            <person name="Cao H."/>
            <person name="Cha H."/>
            <person name="Lin T."/>
            <person name="Zhou Q."/>
            <person name="Shang Y."/>
            <person name="Li Y."/>
            <person name="Ivanov S."/>
            <person name="Sharma T."/>
            <person name="Velzen R.V."/>
            <person name="Ruijter N.D."/>
            <person name="Aanen D.K."/>
            <person name="Win J."/>
            <person name="Kamoun S."/>
            <person name="Bisseling T."/>
            <person name="Huang S."/>
        </authorList>
    </citation>
    <scope>NUCLEOTIDE SEQUENCE [LARGE SCALE GENOMIC DNA]</scope>
    <source>
        <strain evidence="2">DAOM197198w</strain>
    </source>
</reference>
<dbReference type="OrthoDB" id="2342687at2759"/>
<dbReference type="Gene3D" id="3.80.10.10">
    <property type="entry name" value="Ribonuclease Inhibitor"/>
    <property type="match status" value="1"/>
</dbReference>
<evidence type="ECO:0000313" key="1">
    <source>
        <dbReference type="EMBL" id="EXX72092.1"/>
    </source>
</evidence>
<proteinExistence type="predicted"/>
<accession>A0A015JRC2</accession>
<comment type="caution">
    <text evidence="1">The sequence shown here is derived from an EMBL/GenBank/DDBJ whole genome shotgun (WGS) entry which is preliminary data.</text>
</comment>
<evidence type="ECO:0000313" key="2">
    <source>
        <dbReference type="Proteomes" id="UP000022910"/>
    </source>
</evidence>
<gene>
    <name evidence="1" type="ORF">RirG_072480</name>
</gene>
<name>A0A015JRC2_RHIIW</name>
<dbReference type="InterPro" id="IPR036047">
    <property type="entry name" value="F-box-like_dom_sf"/>
</dbReference>
<dbReference type="AlphaFoldDB" id="A0A015JRC2"/>
<sequence>MASFLPVECLENIFLYLPNRIHADRSCKNESTEDLRSCTLVSRHWCRVSTPILYAYPFPSYCRNSPDLALSYIRLLRTLLSCTPKSEIEQMILTDSPSPTFNYITFIRGLNFDLEILDQLNTFKKLWLPIFVLDNVRKDQIPKIISLILNNLAKSLSTDCNNNLTKLEITLTNDNIKLFNNIVEPLTINYCDERSKLTKLKELYYSNSINYDSKIDPYPAFLDKIRNLNLLHNEGNNSIKIANSLSRFISLQNKLQHIILSEILLDNDNGDYYNIVFESLSTQSENLQILNLKNIPFDKINGTALDSLCSLKNIKELKLQYCIGIDNDSIPWAKYLRNLEVFEFSTYDYGFENFLNQLIQSSSTTLKKLIINYQRINGQDCQSLFKQIPLHLKSLIHLELTEIYPDELIFIFESCTQLVYISTILKYNKSWTEVKFKNLGESIPKNLQKIQFKDEFDSVFKVNYLECFFKECLNNNSKLKYLEIIGRYKISQKYFNVANKFGIQLIDHSNKWPILYR</sequence>
<dbReference type="InterPro" id="IPR032675">
    <property type="entry name" value="LRR_dom_sf"/>
</dbReference>
<dbReference type="HOGENOM" id="CLU_040339_0_0_1"/>
<dbReference type="Proteomes" id="UP000022910">
    <property type="component" value="Unassembled WGS sequence"/>
</dbReference>
<dbReference type="EMBL" id="JEMT01015771">
    <property type="protein sequence ID" value="EXX72092.1"/>
    <property type="molecule type" value="Genomic_DNA"/>
</dbReference>
<protein>
    <submittedName>
        <fullName evidence="1">Uncharacterized protein</fullName>
    </submittedName>
</protein>
<organism evidence="1 2">
    <name type="scientific">Rhizophagus irregularis (strain DAOM 197198w)</name>
    <name type="common">Glomus intraradices</name>
    <dbReference type="NCBI Taxonomy" id="1432141"/>
    <lineage>
        <taxon>Eukaryota</taxon>
        <taxon>Fungi</taxon>
        <taxon>Fungi incertae sedis</taxon>
        <taxon>Mucoromycota</taxon>
        <taxon>Glomeromycotina</taxon>
        <taxon>Glomeromycetes</taxon>
        <taxon>Glomerales</taxon>
        <taxon>Glomeraceae</taxon>
        <taxon>Rhizophagus</taxon>
    </lineage>
</organism>
<keyword evidence="2" id="KW-1185">Reference proteome</keyword>
<dbReference type="SUPFAM" id="SSF81383">
    <property type="entry name" value="F-box domain"/>
    <property type="match status" value="1"/>
</dbReference>
<dbReference type="SUPFAM" id="SSF52047">
    <property type="entry name" value="RNI-like"/>
    <property type="match status" value="1"/>
</dbReference>